<evidence type="ECO:0000259" key="2">
    <source>
        <dbReference type="Pfam" id="PF24729"/>
    </source>
</evidence>
<proteinExistence type="predicted"/>
<sequence>MENQHRSINGYRELNQEEIDLMNRIKAHGEQTKALIDELEYLRNAGQWPQKEAALSPDQYLESTRAISIAKEHLQTGQMWLVRSVALPNGF</sequence>
<accession>A0A090S627</accession>
<evidence type="ECO:0000313" key="3">
    <source>
        <dbReference type="EMBL" id="GAL22976.1"/>
    </source>
</evidence>
<name>A0A090S627_9VIBR</name>
<reference evidence="3 4" key="2">
    <citation type="submission" date="2014-09" db="EMBL/GenBank/DDBJ databases">
        <authorList>
            <consortium name="NBRP consortium"/>
            <person name="Sawabe T."/>
            <person name="Meirelles P."/>
            <person name="Nakanishi M."/>
            <person name="Sayaka M."/>
            <person name="Hattori M."/>
            <person name="Ohkuma M."/>
        </authorList>
    </citation>
    <scope>NUCLEOTIDE SEQUENCE [LARGE SCALE GENOMIC DNA]</scope>
    <source>
        <strain evidence="4">JCM19235</strain>
    </source>
</reference>
<protein>
    <submittedName>
        <fullName evidence="3">Phage protein</fullName>
    </submittedName>
</protein>
<keyword evidence="1" id="KW-0547">Nucleotide-binding</keyword>
<dbReference type="Proteomes" id="UP000029228">
    <property type="component" value="Unassembled WGS sequence"/>
</dbReference>
<evidence type="ECO:0000256" key="1">
    <source>
        <dbReference type="ARBA" id="ARBA00022741"/>
    </source>
</evidence>
<comment type="caution">
    <text evidence="3">The sequence shown here is derived from an EMBL/GenBank/DDBJ whole genome shotgun (WGS) entry which is preliminary data.</text>
</comment>
<dbReference type="EMBL" id="BBMR01000017">
    <property type="protein sequence ID" value="GAL22976.1"/>
    <property type="molecule type" value="Genomic_DNA"/>
</dbReference>
<dbReference type="AlphaFoldDB" id="A0A090S627"/>
<gene>
    <name evidence="3" type="ORF">JCM19235_1277</name>
</gene>
<evidence type="ECO:0000313" key="4">
    <source>
        <dbReference type="Proteomes" id="UP000029228"/>
    </source>
</evidence>
<feature type="domain" description="Acb2/Tad1 hairpin" evidence="2">
    <location>
        <begin position="8"/>
        <end position="86"/>
    </location>
</feature>
<dbReference type="OrthoDB" id="7360772at2"/>
<keyword evidence="4" id="KW-1185">Reference proteome</keyword>
<reference evidence="3 4" key="1">
    <citation type="submission" date="2014-09" db="EMBL/GenBank/DDBJ databases">
        <title>Vibrio maritimus JCM 19235. (C45) whole genome shotgun sequence.</title>
        <authorList>
            <person name="Sawabe T."/>
            <person name="Meirelles P."/>
            <person name="Nakanishi M."/>
            <person name="Sayaka M."/>
            <person name="Hattori M."/>
            <person name="Ohkuma M."/>
        </authorList>
    </citation>
    <scope>NUCLEOTIDE SEQUENCE [LARGE SCALE GENOMIC DNA]</scope>
    <source>
        <strain evidence="4">JCM19235</strain>
    </source>
</reference>
<dbReference type="Pfam" id="PF24729">
    <property type="entry name" value="Acb2_Tad1_hairpin"/>
    <property type="match status" value="1"/>
</dbReference>
<dbReference type="InterPro" id="IPR056098">
    <property type="entry name" value="Acb2/Tad1_hairpin"/>
</dbReference>
<dbReference type="GO" id="GO:0000166">
    <property type="term" value="F:nucleotide binding"/>
    <property type="evidence" value="ECO:0007669"/>
    <property type="project" value="UniProtKB-KW"/>
</dbReference>
<organism evidence="3 4">
    <name type="scientific">Vibrio maritimus</name>
    <dbReference type="NCBI Taxonomy" id="990268"/>
    <lineage>
        <taxon>Bacteria</taxon>
        <taxon>Pseudomonadati</taxon>
        <taxon>Pseudomonadota</taxon>
        <taxon>Gammaproteobacteria</taxon>
        <taxon>Vibrionales</taxon>
        <taxon>Vibrionaceae</taxon>
        <taxon>Vibrio</taxon>
    </lineage>
</organism>